<dbReference type="CDD" id="cd22408">
    <property type="entry name" value="KH-I_Vigilin_rpt4"/>
    <property type="match status" value="1"/>
</dbReference>
<accession>A0A7R9ESX6</accession>
<sequence>MQQPVTEEEAAYEPPTYTYDEVFPALPESATSASPTVNQLGQWNSKMRIGSSVVTQCSHAHYIAVGNLVTDGPVPAVDSVITRQLGTPRPDFHQREVFRVPFEERKFDHSDKFGEGESLRTCLHIMKETGAHIEISSSKDQSLTFLVTGKQSAVLDARRKILQHFQTQASTTISIPKEHHRFILGKSGTKLRDLEKTTATKISVPNMADNSDKIVVTGTKEGIEKAVHEIRVTSDEQSKQAYERVNVPKIYHPFICGPHNDSLNALIAETGVRINVPPLSVQKDEITIAGEKEGVMLAKERILAVHQDMEKKCTTVSVEVPKSQHKYVIGPRGNTIAEILQSTGVSVEMPSNDNSTGTITLRGPHDKLGLALNMVYEKANSVRTAIVNAPNWIHKYIIGRKGANIRVITQDLTKVHVEFTEKEDHIKIEGPPEEVEKAQQALETMASDLINKLIFIELTVDPKFYKHIIGKNGANVNRMKDDLGVVINISEGEGKNIIRIEGNKAGVEAAKVELEEMVHKMENEKEKDIIIDHRFYRNIIGTKGDNIREIRDMFNQVQITFPGPAEKRDVVKVRGPKEDVDKCHKYLTKLVKELNESSYMLEVPIYKQFHKFIIGKAGANIRKIRDETQTKIDLPAEGEKSDVIAITGKKENVEEAKDRILKIQNELANIVTEEITIPPKFYNSLIGAGGKLIHSIMEECGGVTVRGPKDDVMKARQQLMELTSERQLTSFTAKVRANPQHHKFLIGKSGANIKKIRDLTGARIVFPTDKDEDKETITIIGKQESVEMAKAELEATIKEIDNIVESEMVVEPKHHRHFVARRGEVLHRISDECGGVMISFPRPGVVSDRVVLKGAKDCIDLAKLRIQEIVEDLESMVTIECIILQRHHRTVMGVKGFKVQGVTQEFDVHIKFPDRDAQEEYYNHQSTDGEIETQVNGEVEQEVAEPVRVCDVIRITGKKEKCEAAKQALLDLVPITIEVEVPFDFHRSIIGQKGRDVRELMDRYDVHIVLSPADQKLDVIKISGTPECVERAKEAVEERCKELELERQDRLLKSHELEIEVDPEFHPKIIGKRGAVITKIRLDHGVQISFPKKDDPDERIIKIQGYEQSVLAAKEDIMKIVNEYNDMMKEEVNIDSRVHSRLIGARGRNIRKIMEQFNVDIKFPRNTDPDLNIVTVIGTEENVMDTKDHLLNLEEEYLQDVTERELQDSYRANFGRGEGDDGGQGGEAGSGPGFVVKGGPWEQRAPDTASTAEFPSFGGGGDVPRSVPAAGAWGPRR</sequence>
<dbReference type="InterPro" id="IPR004088">
    <property type="entry name" value="KH_dom_type_1"/>
</dbReference>
<dbReference type="FunFam" id="3.30.1370.10:FF:000039">
    <property type="entry name" value="vigilin isoform X1"/>
    <property type="match status" value="1"/>
</dbReference>
<dbReference type="Pfam" id="PF24668">
    <property type="entry name" value="KH_Vigilin"/>
    <property type="match status" value="1"/>
</dbReference>
<feature type="domain" description="K Homology" evidence="8">
    <location>
        <begin position="312"/>
        <end position="380"/>
    </location>
</feature>
<keyword evidence="6" id="KW-0175">Coiled coil</keyword>
<feature type="coiled-coil region" evidence="6">
    <location>
        <begin position="646"/>
        <end position="673"/>
    </location>
</feature>
<name>A0A7R9ESX6_9NEOP</name>
<feature type="domain" description="K Homology" evidence="8">
    <location>
        <begin position="597"/>
        <end position="665"/>
    </location>
</feature>
<feature type="domain" description="K Homology" evidence="8">
    <location>
        <begin position="802"/>
        <end position="871"/>
    </location>
</feature>
<gene>
    <name evidence="9" type="ORF">TBIB3V08_LOCUS3288</name>
</gene>
<evidence type="ECO:0000259" key="8">
    <source>
        <dbReference type="SMART" id="SM00322"/>
    </source>
</evidence>
<dbReference type="SUPFAM" id="SSF54791">
    <property type="entry name" value="Eukaryotic type KH-domain (KH-domain type I)"/>
    <property type="match status" value="12"/>
</dbReference>
<dbReference type="SMART" id="SM00322">
    <property type="entry name" value="KH"/>
    <property type="match status" value="15"/>
</dbReference>
<evidence type="ECO:0000256" key="6">
    <source>
        <dbReference type="SAM" id="Coils"/>
    </source>
</evidence>
<feature type="region of interest" description="Disordered" evidence="7">
    <location>
        <begin position="1212"/>
        <end position="1277"/>
    </location>
</feature>
<feature type="domain" description="K Homology" evidence="8">
    <location>
        <begin position="975"/>
        <end position="1041"/>
    </location>
</feature>
<dbReference type="CDD" id="cd22405">
    <property type="entry name" value="KH-I_Vigilin_rpt1"/>
    <property type="match status" value="1"/>
</dbReference>
<evidence type="ECO:0000313" key="9">
    <source>
        <dbReference type="EMBL" id="CAD7440797.1"/>
    </source>
</evidence>
<dbReference type="CDD" id="cd22409">
    <property type="entry name" value="KH-I_Vigilin_rpt5"/>
    <property type="match status" value="1"/>
</dbReference>
<dbReference type="InterPro" id="IPR057778">
    <property type="entry name" value="KH_Vigilin_N"/>
</dbReference>
<feature type="domain" description="K Homology" evidence="8">
    <location>
        <begin position="1053"/>
        <end position="1122"/>
    </location>
</feature>
<dbReference type="AlphaFoldDB" id="A0A7R9ESX6"/>
<keyword evidence="4 5" id="KW-0694">RNA-binding</keyword>
<dbReference type="GO" id="GO:0003729">
    <property type="term" value="F:mRNA binding"/>
    <property type="evidence" value="ECO:0007669"/>
    <property type="project" value="TreeGrafter"/>
</dbReference>
<organism evidence="9">
    <name type="scientific">Timema bartmani</name>
    <dbReference type="NCBI Taxonomy" id="61472"/>
    <lineage>
        <taxon>Eukaryota</taxon>
        <taxon>Metazoa</taxon>
        <taxon>Ecdysozoa</taxon>
        <taxon>Arthropoda</taxon>
        <taxon>Hexapoda</taxon>
        <taxon>Insecta</taxon>
        <taxon>Pterygota</taxon>
        <taxon>Neoptera</taxon>
        <taxon>Polyneoptera</taxon>
        <taxon>Phasmatodea</taxon>
        <taxon>Timematodea</taxon>
        <taxon>Timematoidea</taxon>
        <taxon>Timematidae</taxon>
        <taxon>Timema</taxon>
    </lineage>
</organism>
<dbReference type="InterPro" id="IPR036612">
    <property type="entry name" value="KH_dom_type_1_sf"/>
</dbReference>
<feature type="domain" description="K Homology" evidence="8">
    <location>
        <begin position="875"/>
        <end position="974"/>
    </location>
</feature>
<dbReference type="Pfam" id="PF00013">
    <property type="entry name" value="KH_1"/>
    <property type="match status" value="13"/>
</dbReference>
<dbReference type="CDD" id="cd22415">
    <property type="entry name" value="KH-I_Vigilin_rpt12"/>
    <property type="match status" value="1"/>
</dbReference>
<feature type="compositionally biased region" description="Gly residues" evidence="7">
    <location>
        <begin position="1222"/>
        <end position="1232"/>
    </location>
</feature>
<dbReference type="InterPro" id="IPR004087">
    <property type="entry name" value="KH_dom"/>
</dbReference>
<feature type="domain" description="K Homology" evidence="8">
    <location>
        <begin position="729"/>
        <end position="798"/>
    </location>
</feature>
<reference evidence="9" key="1">
    <citation type="submission" date="2020-11" db="EMBL/GenBank/DDBJ databases">
        <authorList>
            <person name="Tran Van P."/>
        </authorList>
    </citation>
    <scope>NUCLEOTIDE SEQUENCE</scope>
</reference>
<evidence type="ECO:0000256" key="3">
    <source>
        <dbReference type="ARBA" id="ARBA00022737"/>
    </source>
</evidence>
<feature type="domain" description="K Homology" evidence="8">
    <location>
        <begin position="669"/>
        <end position="724"/>
    </location>
</feature>
<dbReference type="GO" id="GO:0010468">
    <property type="term" value="P:regulation of gene expression"/>
    <property type="evidence" value="ECO:0007669"/>
    <property type="project" value="UniProtKB-ARBA"/>
</dbReference>
<feature type="domain" description="K Homology" evidence="8">
    <location>
        <begin position="239"/>
        <end position="307"/>
    </location>
</feature>
<dbReference type="CDD" id="cd22407">
    <property type="entry name" value="KH-I_Vigilin_rpt3"/>
    <property type="match status" value="1"/>
</dbReference>
<feature type="domain" description="K Homology" evidence="8">
    <location>
        <begin position="1126"/>
        <end position="1195"/>
    </location>
</feature>
<dbReference type="PANTHER" id="PTHR10627">
    <property type="entry name" value="SCP160"/>
    <property type="match status" value="1"/>
</dbReference>
<evidence type="ECO:0000256" key="1">
    <source>
        <dbReference type="ARBA" id="ARBA00004496"/>
    </source>
</evidence>
<evidence type="ECO:0000256" key="2">
    <source>
        <dbReference type="ARBA" id="ARBA00022490"/>
    </source>
</evidence>
<feature type="domain" description="K Homology" evidence="8">
    <location>
        <begin position="452"/>
        <end position="519"/>
    </location>
</feature>
<dbReference type="CDD" id="cd22413">
    <property type="entry name" value="KH-I_Vigilin_rpt10"/>
    <property type="match status" value="1"/>
</dbReference>
<protein>
    <recommendedName>
        <fullName evidence="8">K Homology domain-containing protein</fullName>
    </recommendedName>
</protein>
<dbReference type="PANTHER" id="PTHR10627:SF31">
    <property type="entry name" value="DODECA-SATELLITE-BINDING PROTEIN 1, ISOFORM A"/>
    <property type="match status" value="1"/>
</dbReference>
<evidence type="ECO:0000256" key="4">
    <source>
        <dbReference type="ARBA" id="ARBA00022884"/>
    </source>
</evidence>
<dbReference type="EMBL" id="OD565085">
    <property type="protein sequence ID" value="CAD7440797.1"/>
    <property type="molecule type" value="Genomic_DNA"/>
</dbReference>
<feature type="domain" description="K Homology" evidence="8">
    <location>
        <begin position="523"/>
        <end position="592"/>
    </location>
</feature>
<evidence type="ECO:0000256" key="5">
    <source>
        <dbReference type="PROSITE-ProRule" id="PRU00117"/>
    </source>
</evidence>
<dbReference type="CDD" id="cd02394">
    <property type="entry name" value="KH-I_Vigilin_rpt6"/>
    <property type="match status" value="1"/>
</dbReference>
<dbReference type="CDD" id="cd22418">
    <property type="entry name" value="KH-I_Vigilin_rpt15"/>
    <property type="match status" value="1"/>
</dbReference>
<keyword evidence="3" id="KW-0677">Repeat</keyword>
<dbReference type="Gene3D" id="3.30.1370.10">
    <property type="entry name" value="K Homology domain, type 1"/>
    <property type="match status" value="14"/>
</dbReference>
<dbReference type="CDD" id="cd22410">
    <property type="entry name" value="KH-I_Vigilin_rpt7"/>
    <property type="match status" value="1"/>
</dbReference>
<keyword evidence="2" id="KW-0963">Cytoplasm</keyword>
<dbReference type="PROSITE" id="PS50084">
    <property type="entry name" value="KH_TYPE_1"/>
    <property type="match status" value="13"/>
</dbReference>
<dbReference type="CDD" id="cd22406">
    <property type="entry name" value="KH-I_Vigilin_rpt2"/>
    <property type="match status" value="1"/>
</dbReference>
<dbReference type="CDD" id="cd22414">
    <property type="entry name" value="KH-I_Vigilin_rpt11"/>
    <property type="match status" value="1"/>
</dbReference>
<dbReference type="CDD" id="cd22416">
    <property type="entry name" value="KH-I_Vigilin_rpt13"/>
    <property type="match status" value="1"/>
</dbReference>
<feature type="domain" description="K Homology" evidence="8">
    <location>
        <begin position="167"/>
        <end position="235"/>
    </location>
</feature>
<proteinExistence type="predicted"/>
<comment type="subcellular location">
    <subcellularLocation>
        <location evidence="1">Cytoplasm</location>
    </subcellularLocation>
</comment>
<feature type="domain" description="K Homology" evidence="8">
    <location>
        <begin position="381"/>
        <end position="447"/>
    </location>
</feature>
<evidence type="ECO:0000256" key="7">
    <source>
        <dbReference type="SAM" id="MobiDB-lite"/>
    </source>
</evidence>
<dbReference type="CDD" id="cd22417">
    <property type="entry name" value="KH-I_Vigilin_rpt14"/>
    <property type="match status" value="1"/>
</dbReference>
<feature type="domain" description="K Homology" evidence="8">
    <location>
        <begin position="92"/>
        <end position="166"/>
    </location>
</feature>
<dbReference type="CDD" id="cd22411">
    <property type="entry name" value="KH-I_Vigilin_rpt8"/>
    <property type="match status" value="1"/>
</dbReference>